<dbReference type="Pfam" id="PF03837">
    <property type="entry name" value="RecT"/>
    <property type="match status" value="1"/>
</dbReference>
<evidence type="ECO:0000256" key="1">
    <source>
        <dbReference type="SAM" id="MobiDB-lite"/>
    </source>
</evidence>
<dbReference type="InterPro" id="IPR018330">
    <property type="entry name" value="RecT_fam"/>
</dbReference>
<evidence type="ECO:0000313" key="2">
    <source>
        <dbReference type="EMBL" id="KAF1035365.1"/>
    </source>
</evidence>
<dbReference type="Proteomes" id="UP000462435">
    <property type="component" value="Unassembled WGS sequence"/>
</dbReference>
<dbReference type="GO" id="GO:0003677">
    <property type="term" value="F:DNA binding"/>
    <property type="evidence" value="ECO:0007669"/>
    <property type="project" value="InterPro"/>
</dbReference>
<comment type="caution">
    <text evidence="2">The sequence shown here is derived from an EMBL/GenBank/DDBJ whole genome shotgun (WGS) entry which is preliminary data.</text>
</comment>
<reference evidence="3" key="1">
    <citation type="journal article" date="2020" name="MBio">
        <title>Horizontal gene transfer to a defensive symbiont with a reduced genome amongst a multipartite beetle microbiome.</title>
        <authorList>
            <person name="Waterworth S.C."/>
            <person name="Florez L.V."/>
            <person name="Rees E.R."/>
            <person name="Hertweck C."/>
            <person name="Kaltenpoth M."/>
            <person name="Kwan J.C."/>
        </authorList>
    </citation>
    <scope>NUCLEOTIDE SEQUENCE [LARGE SCALE GENOMIC DNA]</scope>
</reference>
<accession>A0A7V8FSS9</accession>
<organism evidence="2 3">
    <name type="scientific">Herbaspirillum frisingense</name>
    <dbReference type="NCBI Taxonomy" id="92645"/>
    <lineage>
        <taxon>Bacteria</taxon>
        <taxon>Pseudomonadati</taxon>
        <taxon>Pseudomonadota</taxon>
        <taxon>Betaproteobacteria</taxon>
        <taxon>Burkholderiales</taxon>
        <taxon>Oxalobacteraceae</taxon>
        <taxon>Herbaspirillum</taxon>
    </lineage>
</organism>
<protein>
    <recommendedName>
        <fullName evidence="4">Phage recombination protein Bet</fullName>
    </recommendedName>
</protein>
<dbReference type="GO" id="GO:0006259">
    <property type="term" value="P:DNA metabolic process"/>
    <property type="evidence" value="ECO:0007669"/>
    <property type="project" value="InterPro"/>
</dbReference>
<gene>
    <name evidence="2" type="ORF">GAK35_04203</name>
</gene>
<name>A0A7V8FSS9_9BURK</name>
<sequence>MTYPAWCRVVVKRLLPNGLIAEFAATERWKENYATAGKDSQAPNAMWKRRPYAQLAKCAEAQALRKAFPEFGAQPTADEMEGKSLDDGATVIDGNTGEILNKKDAPKELPTYTEAQLEKNLPAWQDAINADRTTAAKIIAKVTSGYRLTPAQAERIRALKKQEVDSFVADMEAAEQGQQQ</sequence>
<proteinExistence type="predicted"/>
<dbReference type="AlphaFoldDB" id="A0A7V8FSS9"/>
<dbReference type="EMBL" id="WNDX01000221">
    <property type="protein sequence ID" value="KAF1035365.1"/>
    <property type="molecule type" value="Genomic_DNA"/>
</dbReference>
<evidence type="ECO:0000313" key="3">
    <source>
        <dbReference type="Proteomes" id="UP000462435"/>
    </source>
</evidence>
<evidence type="ECO:0008006" key="4">
    <source>
        <dbReference type="Google" id="ProtNLM"/>
    </source>
</evidence>
<feature type="region of interest" description="Disordered" evidence="1">
    <location>
        <begin position="77"/>
        <end position="103"/>
    </location>
</feature>